<feature type="domain" description="Nitroreductase" evidence="3">
    <location>
        <begin position="8"/>
        <end position="158"/>
    </location>
</feature>
<dbReference type="InterPro" id="IPR000415">
    <property type="entry name" value="Nitroreductase-like"/>
</dbReference>
<evidence type="ECO:0000256" key="1">
    <source>
        <dbReference type="ARBA" id="ARBA00007118"/>
    </source>
</evidence>
<comment type="caution">
    <text evidence="4">The sequence shown here is derived from an EMBL/GenBank/DDBJ whole genome shotgun (WGS) entry which is preliminary data.</text>
</comment>
<dbReference type="Proteomes" id="UP000650524">
    <property type="component" value="Unassembled WGS sequence"/>
</dbReference>
<dbReference type="InterPro" id="IPR029479">
    <property type="entry name" value="Nitroreductase"/>
</dbReference>
<evidence type="ECO:0000313" key="4">
    <source>
        <dbReference type="EMBL" id="MBC8179365.1"/>
    </source>
</evidence>
<name>A0A8J6N5Y8_9DELT</name>
<dbReference type="PANTHER" id="PTHR43673">
    <property type="entry name" value="NAD(P)H NITROREDUCTASE YDGI-RELATED"/>
    <property type="match status" value="1"/>
</dbReference>
<reference evidence="4 5" key="1">
    <citation type="submission" date="2020-08" db="EMBL/GenBank/DDBJ databases">
        <title>Bridging the membrane lipid divide: bacteria of the FCB group superphylum have the potential to synthesize archaeal ether lipids.</title>
        <authorList>
            <person name="Villanueva L."/>
            <person name="Von Meijenfeldt F.A.B."/>
            <person name="Westbye A.B."/>
            <person name="Yadav S."/>
            <person name="Hopmans E.C."/>
            <person name="Dutilh B.E."/>
            <person name="Sinninghe Damste J.S."/>
        </authorList>
    </citation>
    <scope>NUCLEOTIDE SEQUENCE [LARGE SCALE GENOMIC DNA]</scope>
    <source>
        <strain evidence="4">NIOZ-UU27</strain>
    </source>
</reference>
<accession>A0A8J6N5Y8</accession>
<comment type="similarity">
    <text evidence="1">Belongs to the nitroreductase family.</text>
</comment>
<dbReference type="Gene3D" id="3.40.109.10">
    <property type="entry name" value="NADH Oxidase"/>
    <property type="match status" value="1"/>
</dbReference>
<evidence type="ECO:0000256" key="2">
    <source>
        <dbReference type="ARBA" id="ARBA00023002"/>
    </source>
</evidence>
<sequence>MSDLMEIIKGRRAVRKYQEKEVPEESLNRILESVRWAPSWNNTQCWEVIVVRDHAQKEKLQEVMPKINPAWKAMGKAPVVLALCGKLATSGYYSGQALTKFGEWFMFDLGIATQSLCLTAYDLGLGTVIAGVFDHDRSKEILDVPEGYELLTLVLLGYPAHEPAAPKRREISEFAHYDRF</sequence>
<evidence type="ECO:0000259" key="3">
    <source>
        <dbReference type="Pfam" id="PF00881"/>
    </source>
</evidence>
<dbReference type="SUPFAM" id="SSF55469">
    <property type="entry name" value="FMN-dependent nitroreductase-like"/>
    <property type="match status" value="1"/>
</dbReference>
<organism evidence="4 5">
    <name type="scientific">Candidatus Desulfacyla euxinica</name>
    <dbReference type="NCBI Taxonomy" id="2841693"/>
    <lineage>
        <taxon>Bacteria</taxon>
        <taxon>Deltaproteobacteria</taxon>
        <taxon>Candidatus Desulfacyla</taxon>
    </lineage>
</organism>
<dbReference type="AlphaFoldDB" id="A0A8J6N5Y8"/>
<keyword evidence="2" id="KW-0560">Oxidoreductase</keyword>
<gene>
    <name evidence="4" type="ORF">H8E19_18325</name>
</gene>
<dbReference type="Pfam" id="PF00881">
    <property type="entry name" value="Nitroreductase"/>
    <property type="match status" value="1"/>
</dbReference>
<dbReference type="PANTHER" id="PTHR43673:SF10">
    <property type="entry name" value="NADH DEHYDROGENASE_NAD(P)H NITROREDUCTASE XCC3605-RELATED"/>
    <property type="match status" value="1"/>
</dbReference>
<proteinExistence type="inferred from homology"/>
<dbReference type="EMBL" id="JACNJD010000379">
    <property type="protein sequence ID" value="MBC8179365.1"/>
    <property type="molecule type" value="Genomic_DNA"/>
</dbReference>
<evidence type="ECO:0000313" key="5">
    <source>
        <dbReference type="Proteomes" id="UP000650524"/>
    </source>
</evidence>
<protein>
    <submittedName>
        <fullName evidence="4">Nitroreductase family protein</fullName>
    </submittedName>
</protein>
<dbReference type="GO" id="GO:0016491">
    <property type="term" value="F:oxidoreductase activity"/>
    <property type="evidence" value="ECO:0007669"/>
    <property type="project" value="UniProtKB-KW"/>
</dbReference>